<organism evidence="1 2">
    <name type="scientific">Oscillatoria acuminata PCC 6304</name>
    <dbReference type="NCBI Taxonomy" id="56110"/>
    <lineage>
        <taxon>Bacteria</taxon>
        <taxon>Bacillati</taxon>
        <taxon>Cyanobacteriota</taxon>
        <taxon>Cyanophyceae</taxon>
        <taxon>Oscillatoriophycideae</taxon>
        <taxon>Oscillatoriales</taxon>
        <taxon>Oscillatoriaceae</taxon>
        <taxon>Oscillatoria</taxon>
    </lineage>
</organism>
<dbReference type="AlphaFoldDB" id="K9TNP2"/>
<dbReference type="InParanoid" id="K9TNP2"/>
<dbReference type="KEGG" id="oac:Oscil6304_4968"/>
<keyword evidence="2" id="KW-1185">Reference proteome</keyword>
<protein>
    <submittedName>
        <fullName evidence="1">Uncharacterized protein</fullName>
    </submittedName>
</protein>
<gene>
    <name evidence="1" type="ORF">Oscil6304_4968</name>
</gene>
<sequence length="33" mass="3693">MNEPLKESGYSWYFSVNSENLDPMGRSLTLGLG</sequence>
<accession>K9TNP2</accession>
<dbReference type="Proteomes" id="UP000010367">
    <property type="component" value="Chromosome"/>
</dbReference>
<name>K9TNP2_9CYAN</name>
<reference evidence="1 2" key="1">
    <citation type="submission" date="2012-06" db="EMBL/GenBank/DDBJ databases">
        <title>Finished chromosome of genome of Oscillatoria acuminata PCC 6304.</title>
        <authorList>
            <consortium name="US DOE Joint Genome Institute"/>
            <person name="Gugger M."/>
            <person name="Coursin T."/>
            <person name="Rippka R."/>
            <person name="Tandeau De Marsac N."/>
            <person name="Huntemann M."/>
            <person name="Wei C.-L."/>
            <person name="Han J."/>
            <person name="Detter J.C."/>
            <person name="Han C."/>
            <person name="Tapia R."/>
            <person name="Davenport K."/>
            <person name="Daligault H."/>
            <person name="Erkkila T."/>
            <person name="Gu W."/>
            <person name="Munk A.C.C."/>
            <person name="Teshima H."/>
            <person name="Xu Y."/>
            <person name="Chain P."/>
            <person name="Chen A."/>
            <person name="Krypides N."/>
            <person name="Mavromatis K."/>
            <person name="Markowitz V."/>
            <person name="Szeto E."/>
            <person name="Ivanova N."/>
            <person name="Mikhailova N."/>
            <person name="Ovchinnikova G."/>
            <person name="Pagani I."/>
            <person name="Pati A."/>
            <person name="Goodwin L."/>
            <person name="Peters L."/>
            <person name="Pitluck S."/>
            <person name="Woyke T."/>
            <person name="Kerfeld C."/>
        </authorList>
    </citation>
    <scope>NUCLEOTIDE SEQUENCE [LARGE SCALE GENOMIC DNA]</scope>
    <source>
        <strain evidence="1 2">PCC 6304</strain>
    </source>
</reference>
<dbReference type="EMBL" id="CP003607">
    <property type="protein sequence ID" value="AFY84472.1"/>
    <property type="molecule type" value="Genomic_DNA"/>
</dbReference>
<evidence type="ECO:0000313" key="1">
    <source>
        <dbReference type="EMBL" id="AFY84472.1"/>
    </source>
</evidence>
<dbReference type="HOGENOM" id="CLU_3382979_0_0_3"/>
<evidence type="ECO:0000313" key="2">
    <source>
        <dbReference type="Proteomes" id="UP000010367"/>
    </source>
</evidence>
<proteinExistence type="predicted"/>